<gene>
    <name evidence="2" type="ORF">B0T14DRAFT_586753</name>
</gene>
<dbReference type="Proteomes" id="UP001175000">
    <property type="component" value="Unassembled WGS sequence"/>
</dbReference>
<evidence type="ECO:0000313" key="2">
    <source>
        <dbReference type="EMBL" id="KAK0620410.1"/>
    </source>
</evidence>
<protein>
    <submittedName>
        <fullName evidence="2">Uncharacterized protein</fullName>
    </submittedName>
</protein>
<dbReference type="InterPro" id="IPR036691">
    <property type="entry name" value="Endo/exonu/phosph_ase_sf"/>
</dbReference>
<keyword evidence="3" id="KW-1185">Reference proteome</keyword>
<name>A0AA39WRT0_9PEZI</name>
<proteinExistence type="predicted"/>
<organism evidence="2 3">
    <name type="scientific">Immersiella caudata</name>
    <dbReference type="NCBI Taxonomy" id="314043"/>
    <lineage>
        <taxon>Eukaryota</taxon>
        <taxon>Fungi</taxon>
        <taxon>Dikarya</taxon>
        <taxon>Ascomycota</taxon>
        <taxon>Pezizomycotina</taxon>
        <taxon>Sordariomycetes</taxon>
        <taxon>Sordariomycetidae</taxon>
        <taxon>Sordariales</taxon>
        <taxon>Lasiosphaeriaceae</taxon>
        <taxon>Immersiella</taxon>
    </lineage>
</organism>
<dbReference type="AlphaFoldDB" id="A0AA39WRT0"/>
<evidence type="ECO:0000313" key="3">
    <source>
        <dbReference type="Proteomes" id="UP001175000"/>
    </source>
</evidence>
<accession>A0AA39WRT0</accession>
<reference evidence="2" key="1">
    <citation type="submission" date="2023-06" db="EMBL/GenBank/DDBJ databases">
        <title>Genome-scale phylogeny and comparative genomics of the fungal order Sordariales.</title>
        <authorList>
            <consortium name="Lawrence Berkeley National Laboratory"/>
            <person name="Hensen N."/>
            <person name="Bonometti L."/>
            <person name="Westerberg I."/>
            <person name="Brannstrom I.O."/>
            <person name="Guillou S."/>
            <person name="Cros-Aarteil S."/>
            <person name="Calhoun S."/>
            <person name="Haridas S."/>
            <person name="Kuo A."/>
            <person name="Mondo S."/>
            <person name="Pangilinan J."/>
            <person name="Riley R."/>
            <person name="Labutti K."/>
            <person name="Andreopoulos B."/>
            <person name="Lipzen A."/>
            <person name="Chen C."/>
            <person name="Yanf M."/>
            <person name="Daum C."/>
            <person name="Ng V."/>
            <person name="Clum A."/>
            <person name="Steindorff A."/>
            <person name="Ohm R."/>
            <person name="Martin F."/>
            <person name="Silar P."/>
            <person name="Natvig D."/>
            <person name="Lalanne C."/>
            <person name="Gautier V."/>
            <person name="Ament-Velasquez S.L."/>
            <person name="Kruys A."/>
            <person name="Hutchinson M.I."/>
            <person name="Powell A.J."/>
            <person name="Barry K."/>
            <person name="Miller A.N."/>
            <person name="Grigoriev I.V."/>
            <person name="Debuchy R."/>
            <person name="Gladieux P."/>
            <person name="Thoren M.H."/>
            <person name="Johannesson H."/>
        </authorList>
    </citation>
    <scope>NUCLEOTIDE SEQUENCE</scope>
    <source>
        <strain evidence="2">CBS 606.72</strain>
    </source>
</reference>
<dbReference type="Gene3D" id="3.60.10.10">
    <property type="entry name" value="Endonuclease/exonuclease/phosphatase"/>
    <property type="match status" value="1"/>
</dbReference>
<feature type="region of interest" description="Disordered" evidence="1">
    <location>
        <begin position="80"/>
        <end position="99"/>
    </location>
</feature>
<sequence length="335" mass="37966">MQHHLPIFNIIMSPLRRRESCTTSKMSRNFSPPPLKQRKVAVRDNTQGDLIRIFSWNINSIDAFLPPPNTQKIAAFFQPKPSSTEAPTHHPRSAAPSTLQTLNSTTKLRNYNVHTSLPRDRYNARAFGGKLYGVATILRSDFAERRIERVYAPDWDLEGRVLIAETRSPCEENHVSERGEKPLAMINICATNGTDGPYYHPDTGKAVGTRHDPAMLRAVPSRHCVNWRDFNGKLFGKEDNERAGVEGGEVEGESLDAVDVWRAVNGAERKYTYYPRGKEWVMSCDRMDMVFVSRDLWEEERVLKPGIFDTVQERGTSDHVPIWVEVGLGRGSSSK</sequence>
<dbReference type="SUPFAM" id="SSF56219">
    <property type="entry name" value="DNase I-like"/>
    <property type="match status" value="1"/>
</dbReference>
<comment type="caution">
    <text evidence="2">The sequence shown here is derived from an EMBL/GenBank/DDBJ whole genome shotgun (WGS) entry which is preliminary data.</text>
</comment>
<dbReference type="EMBL" id="JAULSU010000004">
    <property type="protein sequence ID" value="KAK0620410.1"/>
    <property type="molecule type" value="Genomic_DNA"/>
</dbReference>
<evidence type="ECO:0000256" key="1">
    <source>
        <dbReference type="SAM" id="MobiDB-lite"/>
    </source>
</evidence>